<sequence length="111" mass="11767">MNNQNNNEGTTPSLQQQDSFNEKTTKKRGLINPVKVVARGVSQGSQAVVGGVSQGAQAVRGGISQVEKGVNNVGDKLNKVPGVSYGVSFFSDYRKFMDRGNVIDLAVAVVI</sequence>
<feature type="non-terminal residue" evidence="2">
    <location>
        <position position="1"/>
    </location>
</feature>
<feature type="region of interest" description="Disordered" evidence="1">
    <location>
        <begin position="1"/>
        <end position="27"/>
    </location>
</feature>
<name>A0A9P6TUT6_9FUNG</name>
<protein>
    <submittedName>
        <fullName evidence="2">Uncharacterized protein</fullName>
    </submittedName>
</protein>
<proteinExistence type="predicted"/>
<feature type="compositionally biased region" description="Polar residues" evidence="1">
    <location>
        <begin position="1"/>
        <end position="19"/>
    </location>
</feature>
<reference evidence="2" key="1">
    <citation type="journal article" date="2020" name="Fungal Divers.">
        <title>Resolving the Mortierellaceae phylogeny through synthesis of multi-gene phylogenetics and phylogenomics.</title>
        <authorList>
            <person name="Vandepol N."/>
            <person name="Liber J."/>
            <person name="Desiro A."/>
            <person name="Na H."/>
            <person name="Kennedy M."/>
            <person name="Barry K."/>
            <person name="Grigoriev I.V."/>
            <person name="Miller A.N."/>
            <person name="O'Donnell K."/>
            <person name="Stajich J.E."/>
            <person name="Bonito G."/>
        </authorList>
    </citation>
    <scope>NUCLEOTIDE SEQUENCE</scope>
    <source>
        <strain evidence="2">KOD948</strain>
    </source>
</reference>
<dbReference type="Proteomes" id="UP000726737">
    <property type="component" value="Unassembled WGS sequence"/>
</dbReference>
<comment type="caution">
    <text evidence="2">The sequence shown here is derived from an EMBL/GenBank/DDBJ whole genome shotgun (WGS) entry which is preliminary data.</text>
</comment>
<keyword evidence="3" id="KW-1185">Reference proteome</keyword>
<evidence type="ECO:0000313" key="3">
    <source>
        <dbReference type="Proteomes" id="UP000726737"/>
    </source>
</evidence>
<gene>
    <name evidence="2" type="ORF">BG011_000518</name>
</gene>
<dbReference type="AlphaFoldDB" id="A0A9P6TUT6"/>
<dbReference type="OrthoDB" id="2417924at2759"/>
<accession>A0A9P6TUT6</accession>
<evidence type="ECO:0000256" key="1">
    <source>
        <dbReference type="SAM" id="MobiDB-lite"/>
    </source>
</evidence>
<organism evidence="2 3">
    <name type="scientific">Mortierella polycephala</name>
    <dbReference type="NCBI Taxonomy" id="41804"/>
    <lineage>
        <taxon>Eukaryota</taxon>
        <taxon>Fungi</taxon>
        <taxon>Fungi incertae sedis</taxon>
        <taxon>Mucoromycota</taxon>
        <taxon>Mortierellomycotina</taxon>
        <taxon>Mortierellomycetes</taxon>
        <taxon>Mortierellales</taxon>
        <taxon>Mortierellaceae</taxon>
        <taxon>Mortierella</taxon>
    </lineage>
</organism>
<evidence type="ECO:0000313" key="2">
    <source>
        <dbReference type="EMBL" id="KAG0248101.1"/>
    </source>
</evidence>
<dbReference type="EMBL" id="JAAAJA010001104">
    <property type="protein sequence ID" value="KAG0248101.1"/>
    <property type="molecule type" value="Genomic_DNA"/>
</dbReference>